<keyword evidence="4 5" id="KW-0472">Membrane</keyword>
<evidence type="ECO:0000256" key="2">
    <source>
        <dbReference type="ARBA" id="ARBA00022692"/>
    </source>
</evidence>
<dbReference type="PANTHER" id="PTHR43471">
    <property type="entry name" value="ABC TRANSPORTER PERMEASE"/>
    <property type="match status" value="1"/>
</dbReference>
<accession>A0ABQ0QLF9</accession>
<reference evidence="7" key="1">
    <citation type="submission" date="2013-04" db="EMBL/GenBank/DDBJ databases">
        <title>The genome sequencing project of 58 acetic acid bacteria.</title>
        <authorList>
            <person name="Okamoto-Kainuma A."/>
            <person name="Ishikawa M."/>
            <person name="Umino S."/>
            <person name="Koizumi Y."/>
            <person name="Shiwa Y."/>
            <person name="Yoshikawa H."/>
            <person name="Matsutani M."/>
            <person name="Matsushita K."/>
        </authorList>
    </citation>
    <scope>NUCLEOTIDE SEQUENCE</scope>
    <source>
        <strain evidence="7">NBRC 106556</strain>
    </source>
</reference>
<evidence type="ECO:0000259" key="6">
    <source>
        <dbReference type="Pfam" id="PF12698"/>
    </source>
</evidence>
<keyword evidence="8" id="KW-1185">Reference proteome</keyword>
<evidence type="ECO:0000256" key="3">
    <source>
        <dbReference type="ARBA" id="ARBA00022989"/>
    </source>
</evidence>
<sequence>MLSRTSLRYIWLIALRDFQQTLRTKSFWLTVVFVPLFPLLMGSVMPHLIHDTTPEQTIILDKSGTVASTLEHAIHKDDPTVQITPPPAALTAAEPDHLASLLKPYISPGKSVQHPFKGYIVAIPAAFPQDSHVQIWISHSPGSILTIIKATLAHDMRIKGMTDAGLSPEIAVQINGATPSIGLHLPEHGLSADMLRNIGPTALALMLLISTIFTTQWLLQALVEERSGKLLEALLSSVSVDHIMLGKLLAALMSLCLLFGTWITAGISLLTHFGPQLGVEPAPILASLLTPRVLIGAPFFFLTGATLMAMIAFAVGVRCDTTREAQGMLAPVLMALILPVEILLQLTVAGVATQSISQLRWIPLWTPFLNLSQLNSAPLWELIVQGGEMLVVCAILVPLINRLFRHSILDYSAAPGWKGMKTALLHAIKNRDA</sequence>
<evidence type="ECO:0000256" key="5">
    <source>
        <dbReference type="SAM" id="Phobius"/>
    </source>
</evidence>
<evidence type="ECO:0000256" key="1">
    <source>
        <dbReference type="ARBA" id="ARBA00004141"/>
    </source>
</evidence>
<name>A0ABQ0QLF9_9PROT</name>
<protein>
    <submittedName>
        <fullName evidence="7">Sodium export permease</fullName>
    </submittedName>
</protein>
<dbReference type="InterPro" id="IPR013525">
    <property type="entry name" value="ABC2_TM"/>
</dbReference>
<organism evidence="7 8">
    <name type="scientific">Neokomagataea tanensis NBRC 106556</name>
    <dbReference type="NCBI Taxonomy" id="1223519"/>
    <lineage>
        <taxon>Bacteria</taxon>
        <taxon>Pseudomonadati</taxon>
        <taxon>Pseudomonadota</taxon>
        <taxon>Alphaproteobacteria</taxon>
        <taxon>Acetobacterales</taxon>
        <taxon>Acetobacteraceae</taxon>
        <taxon>Neokomagataea</taxon>
    </lineage>
</organism>
<feature type="transmembrane region" description="Helical" evidence="5">
    <location>
        <begin position="377"/>
        <end position="400"/>
    </location>
</feature>
<gene>
    <name evidence="7" type="ORF">AA106556_1947</name>
</gene>
<feature type="transmembrane region" description="Helical" evidence="5">
    <location>
        <begin position="293"/>
        <end position="317"/>
    </location>
</feature>
<feature type="domain" description="ABC-2 type transporter transmembrane" evidence="6">
    <location>
        <begin position="25"/>
        <end position="395"/>
    </location>
</feature>
<dbReference type="Pfam" id="PF12698">
    <property type="entry name" value="ABC2_membrane_3"/>
    <property type="match status" value="1"/>
</dbReference>
<evidence type="ECO:0000313" key="8">
    <source>
        <dbReference type="Proteomes" id="UP001062443"/>
    </source>
</evidence>
<feature type="transmembrane region" description="Helical" evidence="5">
    <location>
        <begin position="26"/>
        <end position="49"/>
    </location>
</feature>
<feature type="transmembrane region" description="Helical" evidence="5">
    <location>
        <begin position="202"/>
        <end position="223"/>
    </location>
</feature>
<keyword evidence="2 5" id="KW-0812">Transmembrane</keyword>
<proteinExistence type="predicted"/>
<evidence type="ECO:0000313" key="7">
    <source>
        <dbReference type="EMBL" id="GBR49145.1"/>
    </source>
</evidence>
<evidence type="ECO:0000256" key="4">
    <source>
        <dbReference type="ARBA" id="ARBA00023136"/>
    </source>
</evidence>
<comment type="caution">
    <text evidence="7">The sequence shown here is derived from an EMBL/GenBank/DDBJ whole genome shotgun (WGS) entry which is preliminary data.</text>
</comment>
<feature type="transmembrane region" description="Helical" evidence="5">
    <location>
        <begin position="329"/>
        <end position="357"/>
    </location>
</feature>
<keyword evidence="3 5" id="KW-1133">Transmembrane helix</keyword>
<comment type="subcellular location">
    <subcellularLocation>
        <location evidence="1">Membrane</location>
        <topology evidence="1">Multi-pass membrane protein</topology>
    </subcellularLocation>
</comment>
<dbReference type="Proteomes" id="UP001062443">
    <property type="component" value="Unassembled WGS sequence"/>
</dbReference>
<feature type="transmembrane region" description="Helical" evidence="5">
    <location>
        <begin position="244"/>
        <end position="273"/>
    </location>
</feature>
<dbReference type="RefSeq" id="WP_068170626.1">
    <property type="nucleotide sequence ID" value="NZ_BAQB01000097.1"/>
</dbReference>
<dbReference type="EMBL" id="BAQB01000097">
    <property type="protein sequence ID" value="GBR49145.1"/>
    <property type="molecule type" value="Genomic_DNA"/>
</dbReference>